<reference evidence="2" key="1">
    <citation type="submission" date="2014-09" db="EMBL/GenBank/DDBJ databases">
        <authorList>
            <person name="Magalhaes I.L.F."/>
            <person name="Oliveira U."/>
            <person name="Santos F.R."/>
            <person name="Vidigal T.H.D.A."/>
            <person name="Brescovit A.D."/>
            <person name="Santos A.J."/>
        </authorList>
    </citation>
    <scope>NUCLEOTIDE SEQUENCE</scope>
    <source>
        <tissue evidence="2">Shoot tissue taken approximately 20 cm above the soil surface</tissue>
    </source>
</reference>
<feature type="transmembrane region" description="Helical" evidence="1">
    <location>
        <begin position="20"/>
        <end position="37"/>
    </location>
</feature>
<name>A0A0A9F3E1_ARUDO</name>
<reference evidence="2" key="2">
    <citation type="journal article" date="2015" name="Data Brief">
        <title>Shoot transcriptome of the giant reed, Arundo donax.</title>
        <authorList>
            <person name="Barrero R.A."/>
            <person name="Guerrero F.D."/>
            <person name="Moolhuijzen P."/>
            <person name="Goolsby J.A."/>
            <person name="Tidwell J."/>
            <person name="Bellgard S.E."/>
            <person name="Bellgard M.I."/>
        </authorList>
    </citation>
    <scope>NUCLEOTIDE SEQUENCE</scope>
    <source>
        <tissue evidence="2">Shoot tissue taken approximately 20 cm above the soil surface</tissue>
    </source>
</reference>
<sequence length="47" mass="5500">MRHCSSDHAWGRRKLKEEIGGLGCLDLFILIFCFRIQSCTETIYSKH</sequence>
<dbReference type="AlphaFoldDB" id="A0A0A9F3E1"/>
<organism evidence="2">
    <name type="scientific">Arundo donax</name>
    <name type="common">Giant reed</name>
    <name type="synonym">Donax arundinaceus</name>
    <dbReference type="NCBI Taxonomy" id="35708"/>
    <lineage>
        <taxon>Eukaryota</taxon>
        <taxon>Viridiplantae</taxon>
        <taxon>Streptophyta</taxon>
        <taxon>Embryophyta</taxon>
        <taxon>Tracheophyta</taxon>
        <taxon>Spermatophyta</taxon>
        <taxon>Magnoliopsida</taxon>
        <taxon>Liliopsida</taxon>
        <taxon>Poales</taxon>
        <taxon>Poaceae</taxon>
        <taxon>PACMAD clade</taxon>
        <taxon>Arundinoideae</taxon>
        <taxon>Arundineae</taxon>
        <taxon>Arundo</taxon>
    </lineage>
</organism>
<keyword evidence="1" id="KW-0812">Transmembrane</keyword>
<proteinExistence type="predicted"/>
<accession>A0A0A9F3E1</accession>
<evidence type="ECO:0000256" key="1">
    <source>
        <dbReference type="SAM" id="Phobius"/>
    </source>
</evidence>
<dbReference type="EMBL" id="GBRH01191029">
    <property type="protein sequence ID" value="JAE06867.1"/>
    <property type="molecule type" value="Transcribed_RNA"/>
</dbReference>
<evidence type="ECO:0000313" key="2">
    <source>
        <dbReference type="EMBL" id="JAE06867.1"/>
    </source>
</evidence>
<keyword evidence="1" id="KW-0472">Membrane</keyword>
<keyword evidence="1" id="KW-1133">Transmembrane helix</keyword>
<protein>
    <submittedName>
        <fullName evidence="2">Uncharacterized protein</fullName>
    </submittedName>
</protein>